<protein>
    <submittedName>
        <fullName evidence="5">Metal-binding protein ZinT</fullName>
    </submittedName>
</protein>
<accession>A0ABT3QXI1</accession>
<dbReference type="Gene3D" id="2.40.128.20">
    <property type="match status" value="1"/>
</dbReference>
<feature type="domain" description="ZinT" evidence="4">
    <location>
        <begin position="48"/>
        <end position="225"/>
    </location>
</feature>
<evidence type="ECO:0000256" key="3">
    <source>
        <dbReference type="SAM" id="SignalP"/>
    </source>
</evidence>
<evidence type="ECO:0000256" key="2">
    <source>
        <dbReference type="ARBA" id="ARBA00022833"/>
    </source>
</evidence>
<dbReference type="Pfam" id="PF09223">
    <property type="entry name" value="ZinT"/>
    <property type="match status" value="1"/>
</dbReference>
<proteinExistence type="predicted"/>
<feature type="chain" id="PRO_5046114379" evidence="3">
    <location>
        <begin position="22"/>
        <end position="225"/>
    </location>
</feature>
<feature type="signal peptide" evidence="3">
    <location>
        <begin position="1"/>
        <end position="21"/>
    </location>
</feature>
<organism evidence="5 6">
    <name type="scientific">Roseibium salinum</name>
    <dbReference type="NCBI Taxonomy" id="1604349"/>
    <lineage>
        <taxon>Bacteria</taxon>
        <taxon>Pseudomonadati</taxon>
        <taxon>Pseudomonadota</taxon>
        <taxon>Alphaproteobacteria</taxon>
        <taxon>Hyphomicrobiales</taxon>
        <taxon>Stappiaceae</taxon>
        <taxon>Roseibium</taxon>
    </lineage>
</organism>
<dbReference type="RefSeq" id="WP_265961348.1">
    <property type="nucleotide sequence ID" value="NZ_JAPEVI010000002.1"/>
</dbReference>
<evidence type="ECO:0000256" key="1">
    <source>
        <dbReference type="ARBA" id="ARBA00022729"/>
    </source>
</evidence>
<sequence>MHKAVTTSVGALMIGSTLLFAAQVRAEGGQIADKAVAHSHDHDSAHEQSEIYKGYFDDEQVEARELSDWEGDWQSVYPLLMSGTLDPVMEHKAEHGGKSAQEYRAYYETGYRTDVDRITISGDLVTFYAEGGAVAGHYAADGYELLTYEAGNRGVRYIFEKTEGDDEAPGFIQFSDHRIAPEGASHYHLYWGDERANLLKEVTNWPTYYPSSLSGEQIAGEMMAH</sequence>
<comment type="caution">
    <text evidence="5">The sequence shown here is derived from an EMBL/GenBank/DDBJ whole genome shotgun (WGS) entry which is preliminary data.</text>
</comment>
<evidence type="ECO:0000259" key="4">
    <source>
        <dbReference type="Pfam" id="PF09223"/>
    </source>
</evidence>
<gene>
    <name evidence="5" type="ORF">ON753_03945</name>
</gene>
<dbReference type="SUPFAM" id="SSF50814">
    <property type="entry name" value="Lipocalins"/>
    <property type="match status" value="1"/>
</dbReference>
<dbReference type="EMBL" id="JAPEVI010000002">
    <property type="protein sequence ID" value="MCX2721561.1"/>
    <property type="molecule type" value="Genomic_DNA"/>
</dbReference>
<keyword evidence="2" id="KW-0862">Zinc</keyword>
<name>A0ABT3QXI1_9HYPH</name>
<dbReference type="Proteomes" id="UP001300261">
    <property type="component" value="Unassembled WGS sequence"/>
</dbReference>
<evidence type="ECO:0000313" key="5">
    <source>
        <dbReference type="EMBL" id="MCX2721561.1"/>
    </source>
</evidence>
<keyword evidence="6" id="KW-1185">Reference proteome</keyword>
<evidence type="ECO:0000313" key="6">
    <source>
        <dbReference type="Proteomes" id="UP001300261"/>
    </source>
</evidence>
<dbReference type="InterPro" id="IPR015304">
    <property type="entry name" value="ZinT_dom"/>
</dbReference>
<keyword evidence="1 3" id="KW-0732">Signal</keyword>
<dbReference type="InterPro" id="IPR012674">
    <property type="entry name" value="Calycin"/>
</dbReference>
<reference evidence="5 6" key="1">
    <citation type="journal article" date="2016" name="Int. J. Syst. Evol. Microbiol.">
        <title>Labrenzia salina sp. nov., isolated from the rhizosphere of the halophyte Arthrocnemum macrostachyum.</title>
        <authorList>
            <person name="Camacho M."/>
            <person name="Redondo-Gomez S."/>
            <person name="Rodriguez-Llorente I."/>
            <person name="Rohde M."/>
            <person name="Sproer C."/>
            <person name="Schumann P."/>
            <person name="Klenk H.P."/>
            <person name="Montero-Calasanz M.D.C."/>
        </authorList>
    </citation>
    <scope>NUCLEOTIDE SEQUENCE [LARGE SCALE GENOMIC DNA]</scope>
    <source>
        <strain evidence="5 6">DSM 29163</strain>
    </source>
</reference>